<evidence type="ECO:0000256" key="1">
    <source>
        <dbReference type="ARBA" id="ARBA00008987"/>
    </source>
</evidence>
<dbReference type="Gene3D" id="3.40.30.10">
    <property type="entry name" value="Glutaredoxin"/>
    <property type="match status" value="1"/>
</dbReference>
<dbReference type="GO" id="GO:0045454">
    <property type="term" value="P:cell redox homeostasis"/>
    <property type="evidence" value="ECO:0007669"/>
    <property type="project" value="TreeGrafter"/>
</dbReference>
<dbReference type="PROSITE" id="PS00194">
    <property type="entry name" value="THIOREDOXIN_1"/>
    <property type="match status" value="1"/>
</dbReference>
<dbReference type="InterPro" id="IPR005746">
    <property type="entry name" value="Thioredoxin"/>
</dbReference>
<feature type="domain" description="Thioredoxin" evidence="9">
    <location>
        <begin position="1"/>
        <end position="98"/>
    </location>
</feature>
<dbReference type="InterPro" id="IPR013766">
    <property type="entry name" value="Thioredoxin_domain"/>
</dbReference>
<comment type="caution">
    <text evidence="10">The sequence shown here is derived from an EMBL/GenBank/DDBJ whole genome shotgun (WGS) entry which is preliminary data.</text>
</comment>
<keyword evidence="2" id="KW-0813">Transport</keyword>
<evidence type="ECO:0000256" key="7">
    <source>
        <dbReference type="PIRSR" id="PIRSR000077-1"/>
    </source>
</evidence>
<evidence type="ECO:0000256" key="6">
    <source>
        <dbReference type="NCBIfam" id="TIGR01068"/>
    </source>
</evidence>
<dbReference type="RefSeq" id="WP_201917898.1">
    <property type="nucleotide sequence ID" value="NZ_JAERQG010000001.1"/>
</dbReference>
<dbReference type="Pfam" id="PF00085">
    <property type="entry name" value="Thioredoxin"/>
    <property type="match status" value="1"/>
</dbReference>
<evidence type="ECO:0000256" key="4">
    <source>
        <dbReference type="ARBA" id="ARBA00023157"/>
    </source>
</evidence>
<dbReference type="PRINTS" id="PR00421">
    <property type="entry name" value="THIOREDOXIN"/>
</dbReference>
<dbReference type="Proteomes" id="UP000642920">
    <property type="component" value="Unassembled WGS sequence"/>
</dbReference>
<dbReference type="PIRSF" id="PIRSF000077">
    <property type="entry name" value="Thioredoxin"/>
    <property type="match status" value="1"/>
</dbReference>
<evidence type="ECO:0000259" key="9">
    <source>
        <dbReference type="PROSITE" id="PS51352"/>
    </source>
</evidence>
<comment type="similarity">
    <text evidence="1">Belongs to the thioredoxin family.</text>
</comment>
<accession>A0A937AKH7</accession>
<dbReference type="NCBIfam" id="TIGR01068">
    <property type="entry name" value="thioredoxin"/>
    <property type="match status" value="1"/>
</dbReference>
<dbReference type="GO" id="GO:0015035">
    <property type="term" value="F:protein-disulfide reductase activity"/>
    <property type="evidence" value="ECO:0007669"/>
    <property type="project" value="UniProtKB-UniRule"/>
</dbReference>
<dbReference type="InterPro" id="IPR017937">
    <property type="entry name" value="Thioredoxin_CS"/>
</dbReference>
<feature type="active site" description="Nucleophile" evidence="7">
    <location>
        <position position="26"/>
    </location>
</feature>
<evidence type="ECO:0000256" key="5">
    <source>
        <dbReference type="ARBA" id="ARBA00023284"/>
    </source>
</evidence>
<evidence type="ECO:0000256" key="2">
    <source>
        <dbReference type="ARBA" id="ARBA00022448"/>
    </source>
</evidence>
<dbReference type="PANTHER" id="PTHR45663:SF11">
    <property type="entry name" value="GEO12009P1"/>
    <property type="match status" value="1"/>
</dbReference>
<keyword evidence="3" id="KW-0249">Electron transport</keyword>
<dbReference type="FunFam" id="3.40.30.10:FF:000001">
    <property type="entry name" value="Thioredoxin"/>
    <property type="match status" value="1"/>
</dbReference>
<dbReference type="GO" id="GO:0005829">
    <property type="term" value="C:cytosol"/>
    <property type="evidence" value="ECO:0007669"/>
    <property type="project" value="TreeGrafter"/>
</dbReference>
<feature type="site" description="Deprotonates C-terminal active site Cys" evidence="7">
    <location>
        <position position="17"/>
    </location>
</feature>
<dbReference type="PANTHER" id="PTHR45663">
    <property type="entry name" value="GEO12009P1"/>
    <property type="match status" value="1"/>
</dbReference>
<organism evidence="10 11">
    <name type="scientific">Marivirga atlantica</name>
    <dbReference type="NCBI Taxonomy" id="1548457"/>
    <lineage>
        <taxon>Bacteria</taxon>
        <taxon>Pseudomonadati</taxon>
        <taxon>Bacteroidota</taxon>
        <taxon>Cytophagia</taxon>
        <taxon>Cytophagales</taxon>
        <taxon>Marivirgaceae</taxon>
        <taxon>Marivirga</taxon>
    </lineage>
</organism>
<keyword evidence="11" id="KW-1185">Reference proteome</keyword>
<protein>
    <recommendedName>
        <fullName evidence="6">Thioredoxin</fullName>
    </recommendedName>
</protein>
<proteinExistence type="inferred from homology"/>
<reference evidence="10" key="1">
    <citation type="submission" date="2021-01" db="EMBL/GenBank/DDBJ databases">
        <title>Marivirga sp. nov., isolated from intertidal surface sediments.</title>
        <authorList>
            <person name="Zhang M."/>
        </authorList>
    </citation>
    <scope>NUCLEOTIDE SEQUENCE</scope>
    <source>
        <strain evidence="10">SM1354</strain>
    </source>
</reference>
<feature type="active site" description="Nucleophile" evidence="7">
    <location>
        <position position="23"/>
    </location>
</feature>
<dbReference type="SUPFAM" id="SSF52833">
    <property type="entry name" value="Thioredoxin-like"/>
    <property type="match status" value="1"/>
</dbReference>
<dbReference type="InterPro" id="IPR036249">
    <property type="entry name" value="Thioredoxin-like_sf"/>
</dbReference>
<evidence type="ECO:0000256" key="8">
    <source>
        <dbReference type="PIRSR" id="PIRSR000077-4"/>
    </source>
</evidence>
<evidence type="ECO:0000313" key="11">
    <source>
        <dbReference type="Proteomes" id="UP000642920"/>
    </source>
</evidence>
<feature type="site" description="Contributes to redox potential value" evidence="7">
    <location>
        <position position="25"/>
    </location>
</feature>
<keyword evidence="4 8" id="KW-1015">Disulfide bond</keyword>
<keyword evidence="5 8" id="KW-0676">Redox-active center</keyword>
<evidence type="ECO:0000256" key="3">
    <source>
        <dbReference type="ARBA" id="ARBA00022982"/>
    </source>
</evidence>
<name>A0A937AKH7_9BACT</name>
<feature type="site" description="Contributes to redox potential value" evidence="7">
    <location>
        <position position="24"/>
    </location>
</feature>
<dbReference type="AlphaFoldDB" id="A0A937AKH7"/>
<dbReference type="EMBL" id="JAERQG010000001">
    <property type="protein sequence ID" value="MBL0764382.1"/>
    <property type="molecule type" value="Genomic_DNA"/>
</dbReference>
<evidence type="ECO:0000313" key="10">
    <source>
        <dbReference type="EMBL" id="MBL0764382.1"/>
    </source>
</evidence>
<gene>
    <name evidence="10" type="primary">trxA</name>
    <name evidence="10" type="ORF">JKP34_03900</name>
</gene>
<dbReference type="CDD" id="cd02947">
    <property type="entry name" value="TRX_family"/>
    <property type="match status" value="1"/>
</dbReference>
<dbReference type="PROSITE" id="PS51352">
    <property type="entry name" value="THIOREDOXIN_2"/>
    <property type="match status" value="1"/>
</dbReference>
<sequence length="98" mass="10927">MASFAEILKGDTPVLVDFYADWCGPCKMMAPYLEEVASKMKGKVKVLKVDVDKNQQAAAKFQVQSIPTLILFKEGQIKWKQAGVVDPQTIMHKVEQLG</sequence>
<feature type="disulfide bond" description="Redox-active" evidence="8">
    <location>
        <begin position="23"/>
        <end position="26"/>
    </location>
</feature>